<gene>
    <name evidence="1" type="ORF">FRZ06_06695</name>
</gene>
<sequence length="394" mass="45614">MDKNFYNTISFMQHFQKQSQFPVSAFLKAVNSTPIHMHDGMELLYVLSGAAQVKISFHTFELRAGDFLLINQFEVHKIQKLEEECVILFLQCDETIFGDEARFFAFDPFYYRNYHIDQVEILKKSMVEIYLSLASDQRLLDVPGGISLPADKISAIDPPTEKVSSISLLTGKIAAICLDHFQMQHFKMTNRAESPFSGSNTKLERVENTIRYIYKEFDHKIMLHKVAKREYIDKYYASHLIKAGTGAPFQEMLSLVRADRAEVLLLGTEMNLSEIAEAVGFSSYQYFVKQFRFYFGMLPQGYRKQYQPQTYPNIAEEDDLLSISEEDWRHQLASKYQIAEKTVSELVLQGSEMEEFLGFLIQEGVAERFLGKKELEVSKIIFQLKEPRIVQDLL</sequence>
<organism evidence="1 2">
    <name type="scientific">Anoxybacterium hadale</name>
    <dbReference type="NCBI Taxonomy" id="3408580"/>
    <lineage>
        <taxon>Bacteria</taxon>
        <taxon>Bacillati</taxon>
        <taxon>Bacillota</taxon>
        <taxon>Clostridia</taxon>
        <taxon>Peptostreptococcales</taxon>
        <taxon>Anaerovoracaceae</taxon>
        <taxon>Anoxybacterium</taxon>
    </lineage>
</organism>
<accession>A0ACD1A9C6</accession>
<name>A0ACD1A9C6_9FIRM</name>
<evidence type="ECO:0000313" key="2">
    <source>
        <dbReference type="Proteomes" id="UP000594014"/>
    </source>
</evidence>
<keyword evidence="2" id="KW-1185">Reference proteome</keyword>
<dbReference type="Proteomes" id="UP000594014">
    <property type="component" value="Chromosome"/>
</dbReference>
<protein>
    <submittedName>
        <fullName evidence="1">AraC family transcriptional regulator</fullName>
    </submittedName>
</protein>
<proteinExistence type="predicted"/>
<reference evidence="1" key="1">
    <citation type="submission" date="2019-08" db="EMBL/GenBank/DDBJ databases">
        <title>Genome sequence of Clostridiales bacterium MT110.</title>
        <authorList>
            <person name="Cao J."/>
        </authorList>
    </citation>
    <scope>NUCLEOTIDE SEQUENCE</scope>
    <source>
        <strain evidence="1">MT110</strain>
    </source>
</reference>
<dbReference type="EMBL" id="CP042469">
    <property type="protein sequence ID" value="QOX63050.1"/>
    <property type="molecule type" value="Genomic_DNA"/>
</dbReference>
<evidence type="ECO:0000313" key="1">
    <source>
        <dbReference type="EMBL" id="QOX63050.1"/>
    </source>
</evidence>